<keyword evidence="2" id="KW-1003">Cell membrane</keyword>
<proteinExistence type="predicted"/>
<dbReference type="PANTHER" id="PTHR36115">
    <property type="entry name" value="PROLINE-RICH ANTIGEN HOMOLOG-RELATED"/>
    <property type="match status" value="1"/>
</dbReference>
<dbReference type="Pfam" id="PF06271">
    <property type="entry name" value="RDD"/>
    <property type="match status" value="1"/>
</dbReference>
<reference evidence="9" key="1">
    <citation type="journal article" date="2019" name="Int. J. Syst. Evol. Microbiol.">
        <title>The Global Catalogue of Microorganisms (GCM) 10K type strain sequencing project: providing services to taxonomists for standard genome sequencing and annotation.</title>
        <authorList>
            <consortium name="The Broad Institute Genomics Platform"/>
            <consortium name="The Broad Institute Genome Sequencing Center for Infectious Disease"/>
            <person name="Wu L."/>
            <person name="Ma J."/>
        </authorList>
    </citation>
    <scope>NUCLEOTIDE SEQUENCE [LARGE SCALE GENOMIC DNA]</scope>
    <source>
        <strain evidence="9">KCTC 32239</strain>
    </source>
</reference>
<comment type="caution">
    <text evidence="8">The sequence shown here is derived from an EMBL/GenBank/DDBJ whole genome shotgun (WGS) entry which is preliminary data.</text>
</comment>
<evidence type="ECO:0000256" key="1">
    <source>
        <dbReference type="ARBA" id="ARBA00004651"/>
    </source>
</evidence>
<evidence type="ECO:0000256" key="6">
    <source>
        <dbReference type="SAM" id="Phobius"/>
    </source>
</evidence>
<sequence>MNDQQPEGFQPSSATGGDNTASYNKRFLAFVIDVFLIAVMLMFFMQYLGIDPGQAADMQSAQAELIKKLAALSDSQKMLLTFSPMISFFLLHGYLLYHQGQTVGKKVMGIAIVTLDNQKPAFMALIAQRYFSQWIMGMVPVIGVALRLADVLLIFRRDKRCLHDLIARTKVIDLSVKVAVTPNSFVA</sequence>
<evidence type="ECO:0000313" key="8">
    <source>
        <dbReference type="EMBL" id="GGY74307.1"/>
    </source>
</evidence>
<keyword evidence="4 6" id="KW-1133">Transmembrane helix</keyword>
<feature type="domain" description="RDD" evidence="7">
    <location>
        <begin position="21"/>
        <end position="167"/>
    </location>
</feature>
<accession>A0ABQ3B247</accession>
<keyword evidence="9" id="KW-1185">Reference proteome</keyword>
<dbReference type="Proteomes" id="UP000619761">
    <property type="component" value="Unassembled WGS sequence"/>
</dbReference>
<evidence type="ECO:0000256" key="4">
    <source>
        <dbReference type="ARBA" id="ARBA00022989"/>
    </source>
</evidence>
<evidence type="ECO:0000256" key="3">
    <source>
        <dbReference type="ARBA" id="ARBA00022692"/>
    </source>
</evidence>
<keyword evidence="5 6" id="KW-0472">Membrane</keyword>
<dbReference type="InterPro" id="IPR051791">
    <property type="entry name" value="Pra-immunoreactive"/>
</dbReference>
<dbReference type="RefSeq" id="WP_189417938.1">
    <property type="nucleotide sequence ID" value="NZ_BMYZ01000001.1"/>
</dbReference>
<name>A0ABQ3B247_9GAMM</name>
<dbReference type="PANTHER" id="PTHR36115:SF4">
    <property type="entry name" value="MEMBRANE PROTEIN"/>
    <property type="match status" value="1"/>
</dbReference>
<evidence type="ECO:0000256" key="5">
    <source>
        <dbReference type="ARBA" id="ARBA00023136"/>
    </source>
</evidence>
<gene>
    <name evidence="8" type="ORF">GCM10011613_19610</name>
</gene>
<feature type="transmembrane region" description="Helical" evidence="6">
    <location>
        <begin position="134"/>
        <end position="155"/>
    </location>
</feature>
<evidence type="ECO:0000313" key="9">
    <source>
        <dbReference type="Proteomes" id="UP000619761"/>
    </source>
</evidence>
<evidence type="ECO:0000259" key="7">
    <source>
        <dbReference type="Pfam" id="PF06271"/>
    </source>
</evidence>
<dbReference type="EMBL" id="BMYZ01000001">
    <property type="protein sequence ID" value="GGY74307.1"/>
    <property type="molecule type" value="Genomic_DNA"/>
</dbReference>
<organism evidence="8 9">
    <name type="scientific">Cellvibrio zantedeschiae</name>
    <dbReference type="NCBI Taxonomy" id="1237077"/>
    <lineage>
        <taxon>Bacteria</taxon>
        <taxon>Pseudomonadati</taxon>
        <taxon>Pseudomonadota</taxon>
        <taxon>Gammaproteobacteria</taxon>
        <taxon>Cellvibrionales</taxon>
        <taxon>Cellvibrionaceae</taxon>
        <taxon>Cellvibrio</taxon>
    </lineage>
</organism>
<evidence type="ECO:0000256" key="2">
    <source>
        <dbReference type="ARBA" id="ARBA00022475"/>
    </source>
</evidence>
<feature type="transmembrane region" description="Helical" evidence="6">
    <location>
        <begin position="27"/>
        <end position="50"/>
    </location>
</feature>
<dbReference type="InterPro" id="IPR010432">
    <property type="entry name" value="RDD"/>
</dbReference>
<feature type="transmembrane region" description="Helical" evidence="6">
    <location>
        <begin position="78"/>
        <end position="97"/>
    </location>
</feature>
<comment type="subcellular location">
    <subcellularLocation>
        <location evidence="1">Cell membrane</location>
        <topology evidence="1">Multi-pass membrane protein</topology>
    </subcellularLocation>
</comment>
<keyword evidence="3 6" id="KW-0812">Transmembrane</keyword>
<protein>
    <recommendedName>
        <fullName evidence="7">RDD domain-containing protein</fullName>
    </recommendedName>
</protein>